<keyword evidence="3" id="KW-0862">Zinc</keyword>
<dbReference type="EMBL" id="RQTK01000035">
    <property type="protein sequence ID" value="RUS90309.1"/>
    <property type="molecule type" value="Genomic_DNA"/>
</dbReference>
<dbReference type="Pfam" id="PF05485">
    <property type="entry name" value="THAP"/>
    <property type="match status" value="1"/>
</dbReference>
<dbReference type="AlphaFoldDB" id="A0A433U923"/>
<dbReference type="OrthoDB" id="10066342at2759"/>
<accession>A0A433U923</accession>
<evidence type="ECO:0000259" key="6">
    <source>
        <dbReference type="Pfam" id="PF05485"/>
    </source>
</evidence>
<evidence type="ECO:0000313" key="8">
    <source>
        <dbReference type="Proteomes" id="UP000271974"/>
    </source>
</evidence>
<organism evidence="7 8">
    <name type="scientific">Elysia chlorotica</name>
    <name type="common">Eastern emerald elysia</name>
    <name type="synonym">Sea slug</name>
    <dbReference type="NCBI Taxonomy" id="188477"/>
    <lineage>
        <taxon>Eukaryota</taxon>
        <taxon>Metazoa</taxon>
        <taxon>Spiralia</taxon>
        <taxon>Lophotrochozoa</taxon>
        <taxon>Mollusca</taxon>
        <taxon>Gastropoda</taxon>
        <taxon>Heterobranchia</taxon>
        <taxon>Euthyneura</taxon>
        <taxon>Panpulmonata</taxon>
        <taxon>Sacoglossa</taxon>
        <taxon>Placobranchoidea</taxon>
        <taxon>Plakobranchidae</taxon>
        <taxon>Elysia</taxon>
    </lineage>
</organism>
<sequence>MRCSWGNCKSDYRYPERCVGIKFIPFVQPARTKPWNHAKCLRWIKACGKPYDRLNIDKVNKNHYICSKHFVDGAPTPENPDPIQAEVTPETFSSSKRKLPKKSSEPVATKIRINEAAKILLSFKEQVVPAVTNVSDLTDDSSKKQQAGVGETDTPEVASEQDVESDAANGANILESAPLEPTSADRDVRPQQKVESFVSCSNCGQDVLLNPSKLRELQKETLKHHVVASNQKCREYTGLPSVDLLNFLFDRLDNTEAVVGLCEQNQGEELYGRRNKGHKMSRFDCL</sequence>
<feature type="domain" description="THAP-type" evidence="6">
    <location>
        <begin position="3"/>
        <end position="83"/>
    </location>
</feature>
<evidence type="ECO:0000256" key="1">
    <source>
        <dbReference type="ARBA" id="ARBA00022723"/>
    </source>
</evidence>
<keyword evidence="2" id="KW-0863">Zinc-finger</keyword>
<protein>
    <recommendedName>
        <fullName evidence="6">THAP-type domain-containing protein</fullName>
    </recommendedName>
</protein>
<keyword evidence="1" id="KW-0479">Metal-binding</keyword>
<keyword evidence="4" id="KW-0238">DNA-binding</keyword>
<dbReference type="GO" id="GO:0003677">
    <property type="term" value="F:DNA binding"/>
    <property type="evidence" value="ECO:0007669"/>
    <property type="project" value="UniProtKB-KW"/>
</dbReference>
<feature type="region of interest" description="Disordered" evidence="5">
    <location>
        <begin position="138"/>
        <end position="165"/>
    </location>
</feature>
<comment type="caution">
    <text evidence="7">The sequence shown here is derived from an EMBL/GenBank/DDBJ whole genome shotgun (WGS) entry which is preliminary data.</text>
</comment>
<name>A0A433U923_ELYCH</name>
<dbReference type="GO" id="GO:0008270">
    <property type="term" value="F:zinc ion binding"/>
    <property type="evidence" value="ECO:0007669"/>
    <property type="project" value="UniProtKB-KW"/>
</dbReference>
<evidence type="ECO:0000256" key="5">
    <source>
        <dbReference type="SAM" id="MobiDB-lite"/>
    </source>
</evidence>
<dbReference type="SUPFAM" id="SSF57716">
    <property type="entry name" value="Glucocorticoid receptor-like (DNA-binding domain)"/>
    <property type="match status" value="1"/>
</dbReference>
<reference evidence="7 8" key="1">
    <citation type="submission" date="2019-01" db="EMBL/GenBank/DDBJ databases">
        <title>A draft genome assembly of the solar-powered sea slug Elysia chlorotica.</title>
        <authorList>
            <person name="Cai H."/>
            <person name="Li Q."/>
            <person name="Fang X."/>
            <person name="Li J."/>
            <person name="Curtis N.E."/>
            <person name="Altenburger A."/>
            <person name="Shibata T."/>
            <person name="Feng M."/>
            <person name="Maeda T."/>
            <person name="Schwartz J.A."/>
            <person name="Shigenobu S."/>
            <person name="Lundholm N."/>
            <person name="Nishiyama T."/>
            <person name="Yang H."/>
            <person name="Hasebe M."/>
            <person name="Li S."/>
            <person name="Pierce S.K."/>
            <person name="Wang J."/>
        </authorList>
    </citation>
    <scope>NUCLEOTIDE SEQUENCE [LARGE SCALE GENOMIC DNA]</scope>
    <source>
        <strain evidence="7">EC2010</strain>
        <tissue evidence="7">Whole organism of an adult</tissue>
    </source>
</reference>
<keyword evidence="8" id="KW-1185">Reference proteome</keyword>
<dbReference type="InterPro" id="IPR006612">
    <property type="entry name" value="THAP_Znf"/>
</dbReference>
<evidence type="ECO:0000256" key="2">
    <source>
        <dbReference type="ARBA" id="ARBA00022771"/>
    </source>
</evidence>
<proteinExistence type="predicted"/>
<evidence type="ECO:0000313" key="7">
    <source>
        <dbReference type="EMBL" id="RUS90309.1"/>
    </source>
</evidence>
<feature type="non-terminal residue" evidence="7">
    <location>
        <position position="286"/>
    </location>
</feature>
<evidence type="ECO:0000256" key="4">
    <source>
        <dbReference type="ARBA" id="ARBA00023125"/>
    </source>
</evidence>
<gene>
    <name evidence="7" type="ORF">EGW08_001907</name>
</gene>
<dbReference type="Proteomes" id="UP000271974">
    <property type="component" value="Unassembled WGS sequence"/>
</dbReference>
<evidence type="ECO:0000256" key="3">
    <source>
        <dbReference type="ARBA" id="ARBA00022833"/>
    </source>
</evidence>